<dbReference type="PANTHER" id="PTHR39176">
    <property type="entry name" value="PERIPLASMIC PROTEIN-RELATED"/>
    <property type="match status" value="1"/>
</dbReference>
<comment type="caution">
    <text evidence="3">The sequence shown here is derived from an EMBL/GenBank/DDBJ whole genome shotgun (WGS) entry which is preliminary data.</text>
</comment>
<accession>S3HEU6</accession>
<dbReference type="eggNOG" id="COG3755">
    <property type="taxonomic scope" value="Bacteria"/>
</dbReference>
<feature type="domain" description="Lysozyme inhibitor LprI-like N-terminal" evidence="2">
    <location>
        <begin position="34"/>
        <end position="133"/>
    </location>
</feature>
<dbReference type="HOGENOM" id="CLU_128596_4_1_5"/>
<dbReference type="PANTHER" id="PTHR39176:SF1">
    <property type="entry name" value="PERIPLASMIC PROTEIN"/>
    <property type="match status" value="1"/>
</dbReference>
<keyword evidence="4" id="KW-1185">Reference proteome</keyword>
<dbReference type="AlphaFoldDB" id="S3HEU6"/>
<dbReference type="Pfam" id="PF07007">
    <property type="entry name" value="LprI"/>
    <property type="match status" value="1"/>
</dbReference>
<protein>
    <submittedName>
        <fullName evidence="3">Urease-associated protein</fullName>
    </submittedName>
</protein>
<name>S3HEU6_9HYPH</name>
<dbReference type="InterPro" id="IPR009739">
    <property type="entry name" value="LprI-like_N"/>
</dbReference>
<evidence type="ECO:0000313" key="3">
    <source>
        <dbReference type="EMBL" id="EPE97274.1"/>
    </source>
</evidence>
<evidence type="ECO:0000256" key="1">
    <source>
        <dbReference type="SAM" id="SignalP"/>
    </source>
</evidence>
<proteinExistence type="predicted"/>
<sequence>MTREETKRVSLHLLAAGVAMFIAFGANAEDLDCKNPVTQADMTACEQARQETADKALNAQYKITRAALAALDKDLDADMRGAEKALVKAQRAWVDFRDAECEAAGFQARGGTMEPMLVAGCIAELTDARTKQLKELAETMGN</sequence>
<feature type="chain" id="PRO_5004509106" evidence="1">
    <location>
        <begin position="29"/>
        <end position="142"/>
    </location>
</feature>
<organism evidence="3 4">
    <name type="scientific">Rhizobium grahamii CCGE 502</name>
    <dbReference type="NCBI Taxonomy" id="990285"/>
    <lineage>
        <taxon>Bacteria</taxon>
        <taxon>Pseudomonadati</taxon>
        <taxon>Pseudomonadota</taxon>
        <taxon>Alphaproteobacteria</taxon>
        <taxon>Hyphomicrobiales</taxon>
        <taxon>Rhizobiaceae</taxon>
        <taxon>Rhizobium/Agrobacterium group</taxon>
        <taxon>Rhizobium</taxon>
    </lineage>
</organism>
<dbReference type="EMBL" id="AEYE02000015">
    <property type="protein sequence ID" value="EPE97274.1"/>
    <property type="molecule type" value="Genomic_DNA"/>
</dbReference>
<dbReference type="Proteomes" id="UP000014411">
    <property type="component" value="Unassembled WGS sequence"/>
</dbReference>
<dbReference type="Gene3D" id="1.20.1270.180">
    <property type="match status" value="1"/>
</dbReference>
<dbReference type="STRING" id="990285.RGCCGE502_14535"/>
<evidence type="ECO:0000313" key="4">
    <source>
        <dbReference type="Proteomes" id="UP000014411"/>
    </source>
</evidence>
<keyword evidence="1" id="KW-0732">Signal</keyword>
<gene>
    <name evidence="3" type="ORF">RGCCGE502_14535</name>
</gene>
<evidence type="ECO:0000259" key="2">
    <source>
        <dbReference type="Pfam" id="PF07007"/>
    </source>
</evidence>
<reference evidence="3 4" key="1">
    <citation type="journal article" date="2012" name="J. Bacteriol.">
        <title>Genome sequence of Rhizobium grahamii CCGE502, a broad-host-range symbiont with low nodulation competitiveness in Phaseolus vulgaris.</title>
        <authorList>
            <person name="Althabegoiti M.J."/>
            <person name="Lozano L."/>
            <person name="Torres-Tejerizo G."/>
            <person name="Ormeno-Orrillo E."/>
            <person name="Rogel M.A."/>
            <person name="Gonzalez V."/>
            <person name="Martinez-Romero E."/>
        </authorList>
    </citation>
    <scope>NUCLEOTIDE SEQUENCE [LARGE SCALE GENOMIC DNA]</scope>
    <source>
        <strain evidence="3 4">CCGE 502</strain>
    </source>
</reference>
<feature type="signal peptide" evidence="1">
    <location>
        <begin position="1"/>
        <end position="28"/>
    </location>
</feature>